<dbReference type="AlphaFoldDB" id="A0A7D5QZ17"/>
<gene>
    <name evidence="2" type="ORF">C5F49_03110</name>
</gene>
<protein>
    <submittedName>
        <fullName evidence="2">Dienelactone hydrolase family protein</fullName>
    </submittedName>
</protein>
<dbReference type="Proteomes" id="UP000509441">
    <property type="component" value="Chromosome"/>
</dbReference>
<dbReference type="OrthoDB" id="12289at2157"/>
<dbReference type="KEGG" id="nox:C5F49_03110"/>
<evidence type="ECO:0000259" key="1">
    <source>
        <dbReference type="Pfam" id="PF01738"/>
    </source>
</evidence>
<keyword evidence="2" id="KW-0378">Hydrolase</keyword>
<dbReference type="InterPro" id="IPR002925">
    <property type="entry name" value="Dienelactn_hydro"/>
</dbReference>
<accession>A0A7D5QZ17</accession>
<dbReference type="GeneID" id="56060910"/>
<name>A0A7D5QZ17_9ARCH</name>
<dbReference type="EMBL" id="CP026994">
    <property type="protein sequence ID" value="QLH04416.1"/>
    <property type="molecule type" value="Genomic_DNA"/>
</dbReference>
<dbReference type="Gene3D" id="3.40.50.1820">
    <property type="entry name" value="alpha/beta hydrolase"/>
    <property type="match status" value="1"/>
</dbReference>
<dbReference type="RefSeq" id="WP_179363303.1">
    <property type="nucleotide sequence ID" value="NZ_CP026994.1"/>
</dbReference>
<dbReference type="PANTHER" id="PTHR46623">
    <property type="entry name" value="CARBOXYMETHYLENEBUTENOLIDASE-RELATED"/>
    <property type="match status" value="1"/>
</dbReference>
<keyword evidence="3" id="KW-1185">Reference proteome</keyword>
<organism evidence="2 3">
    <name type="scientific">Nitrosopumilus oxyclinae</name>
    <dbReference type="NCBI Taxonomy" id="1959104"/>
    <lineage>
        <taxon>Archaea</taxon>
        <taxon>Nitrososphaerota</taxon>
        <taxon>Nitrososphaeria</taxon>
        <taxon>Nitrosopumilales</taxon>
        <taxon>Nitrosopumilaceae</taxon>
        <taxon>Nitrosopumilus</taxon>
    </lineage>
</organism>
<dbReference type="SUPFAM" id="SSF53474">
    <property type="entry name" value="alpha/beta-Hydrolases"/>
    <property type="match status" value="1"/>
</dbReference>
<evidence type="ECO:0000313" key="2">
    <source>
        <dbReference type="EMBL" id="QLH04416.1"/>
    </source>
</evidence>
<feature type="domain" description="Dienelactone hydrolase" evidence="1">
    <location>
        <begin position="155"/>
        <end position="358"/>
    </location>
</feature>
<dbReference type="PANTHER" id="PTHR46623:SF6">
    <property type="entry name" value="ALPHA_BETA-HYDROLASES SUPERFAMILY PROTEIN"/>
    <property type="match status" value="1"/>
</dbReference>
<sequence length="362" mass="39334">MNSFLYNFMIVFLIGFSLVIYSIPSVDAIQSEGKSAWEVMSDKVCGDKLCSEIDVTSEPSTMSSVAYFPPPLVQITQGVDPSNVTCTEGKSLVLKQSNGLPACVNPTSVEKLITRGWAIHVLPDYVDDNNTSEIFTLGTHLTTSEMVVYSGNTSGYLSKPVDDGDYPGIIMIHEWWGLNDNIKEMADKLASHGYVVLAVDLYDGKVATTSDQARQLISSFDSEYGLQNMNSAVSLLSDDYSANTVGSIGWCFGGGQSLNLALGNGEMDATVIYYGSLVTDSDNLSSIDWPVLGIFAELDRGIPVDTVNEFESALNDAGVDNQIYIYEGVDHAFANPSGERYAPEESKSAWDKTLSFLELNLK</sequence>
<reference evidence="2 3" key="1">
    <citation type="submission" date="2018-02" db="EMBL/GenBank/DDBJ databases">
        <title>Complete genome of Nitrosopumilus oxyclinae HCE1.</title>
        <authorList>
            <person name="Qin W."/>
            <person name="Zheng Y."/>
            <person name="Stahl D.A."/>
        </authorList>
    </citation>
    <scope>NUCLEOTIDE SEQUENCE [LARGE SCALE GENOMIC DNA]</scope>
    <source>
        <strain evidence="2 3">HCE1</strain>
    </source>
</reference>
<dbReference type="GO" id="GO:0016787">
    <property type="term" value="F:hydrolase activity"/>
    <property type="evidence" value="ECO:0007669"/>
    <property type="project" value="UniProtKB-KW"/>
</dbReference>
<dbReference type="Pfam" id="PF01738">
    <property type="entry name" value="DLH"/>
    <property type="match status" value="1"/>
</dbReference>
<dbReference type="InterPro" id="IPR051049">
    <property type="entry name" value="Dienelactone_hydrolase-like"/>
</dbReference>
<evidence type="ECO:0000313" key="3">
    <source>
        <dbReference type="Proteomes" id="UP000509441"/>
    </source>
</evidence>
<proteinExistence type="predicted"/>
<dbReference type="InterPro" id="IPR029058">
    <property type="entry name" value="AB_hydrolase_fold"/>
</dbReference>